<dbReference type="InterPro" id="IPR050604">
    <property type="entry name" value="PDZ-LIM_domain"/>
</dbReference>
<evidence type="ECO:0000256" key="2">
    <source>
        <dbReference type="ARBA" id="ARBA00022490"/>
    </source>
</evidence>
<keyword evidence="2" id="KW-0963">Cytoplasm</keyword>
<dbReference type="GO" id="GO:0030239">
    <property type="term" value="P:myofibril assembly"/>
    <property type="evidence" value="ECO:0007669"/>
    <property type="project" value="EnsemblMetazoa"/>
</dbReference>
<feature type="compositionally biased region" description="Low complexity" evidence="4">
    <location>
        <begin position="89"/>
        <end position="99"/>
    </location>
</feature>
<keyword evidence="3" id="KW-0862">Zinc</keyword>
<dbReference type="Pfam" id="PF15936">
    <property type="entry name" value="DUF4749"/>
    <property type="match status" value="1"/>
</dbReference>
<dbReference type="Proteomes" id="UP000007798">
    <property type="component" value="Unassembled WGS sequence"/>
</dbReference>
<name>A0A0Q9WZ91_DROWI</name>
<dbReference type="GO" id="GO:0031941">
    <property type="term" value="C:filamentous actin"/>
    <property type="evidence" value="ECO:0007669"/>
    <property type="project" value="TreeGrafter"/>
</dbReference>
<dbReference type="GO" id="GO:0030018">
    <property type="term" value="C:Z disc"/>
    <property type="evidence" value="ECO:0007669"/>
    <property type="project" value="EnsemblMetazoa"/>
</dbReference>
<feature type="domain" description="PDZ" evidence="5">
    <location>
        <begin position="98"/>
        <end position="152"/>
    </location>
</feature>
<dbReference type="GO" id="GO:0051371">
    <property type="term" value="F:muscle alpha-actinin binding"/>
    <property type="evidence" value="ECO:0007669"/>
    <property type="project" value="EnsemblMetazoa"/>
</dbReference>
<evidence type="ECO:0000313" key="6">
    <source>
        <dbReference type="EMBL" id="KRF97740.1"/>
    </source>
</evidence>
<dbReference type="GO" id="GO:0005912">
    <property type="term" value="C:adherens junction"/>
    <property type="evidence" value="ECO:0007669"/>
    <property type="project" value="TreeGrafter"/>
</dbReference>
<dbReference type="PROSITE" id="PS50106">
    <property type="entry name" value="PDZ"/>
    <property type="match status" value="1"/>
</dbReference>
<evidence type="ECO:0000256" key="1">
    <source>
        <dbReference type="ARBA" id="ARBA00004496"/>
    </source>
</evidence>
<dbReference type="InterPro" id="IPR036034">
    <property type="entry name" value="PDZ_sf"/>
</dbReference>
<gene>
    <name evidence="6" type="primary">Dwil\GK16724</name>
    <name evidence="6" type="ORF">Dwil_GK16724</name>
</gene>
<comment type="subcellular location">
    <subcellularLocation>
        <location evidence="1">Cytoplasm</location>
    </subcellularLocation>
</comment>
<keyword evidence="7" id="KW-1185">Reference proteome</keyword>
<dbReference type="GO" id="GO:0003779">
    <property type="term" value="F:actin binding"/>
    <property type="evidence" value="ECO:0007669"/>
    <property type="project" value="TreeGrafter"/>
</dbReference>
<proteinExistence type="predicted"/>
<evidence type="ECO:0000256" key="4">
    <source>
        <dbReference type="SAM" id="MobiDB-lite"/>
    </source>
</evidence>
<dbReference type="Gene3D" id="2.30.42.10">
    <property type="match status" value="1"/>
</dbReference>
<dbReference type="GO" id="GO:0001725">
    <property type="term" value="C:stress fiber"/>
    <property type="evidence" value="ECO:0007669"/>
    <property type="project" value="TreeGrafter"/>
</dbReference>
<dbReference type="SUPFAM" id="SSF50156">
    <property type="entry name" value="PDZ domain-like"/>
    <property type="match status" value="1"/>
</dbReference>
<protein>
    <submittedName>
        <fullName evidence="6">Uncharacterized protein, isoform I</fullName>
    </submittedName>
</protein>
<dbReference type="InterPro" id="IPR001478">
    <property type="entry name" value="PDZ"/>
</dbReference>
<dbReference type="InterPro" id="IPR031847">
    <property type="entry name" value="PDLI1-4/Zasp-like_mid"/>
</dbReference>
<evidence type="ECO:0000256" key="3">
    <source>
        <dbReference type="ARBA" id="ARBA00023038"/>
    </source>
</evidence>
<dbReference type="PANTHER" id="PTHR24214">
    <property type="entry name" value="PDZ AND LIM DOMAIN PROTEIN ZASP"/>
    <property type="match status" value="1"/>
</dbReference>
<dbReference type="OrthoDB" id="445995at2759"/>
<evidence type="ECO:0000259" key="5">
    <source>
        <dbReference type="PROSITE" id="PS50106"/>
    </source>
</evidence>
<keyword evidence="3" id="KW-0479">Metal-binding</keyword>
<accession>A0A0Q9WZ91</accession>
<organism evidence="6 7">
    <name type="scientific">Drosophila willistoni</name>
    <name type="common">Fruit fly</name>
    <dbReference type="NCBI Taxonomy" id="7260"/>
    <lineage>
        <taxon>Eukaryota</taxon>
        <taxon>Metazoa</taxon>
        <taxon>Ecdysozoa</taxon>
        <taxon>Arthropoda</taxon>
        <taxon>Hexapoda</taxon>
        <taxon>Insecta</taxon>
        <taxon>Pterygota</taxon>
        <taxon>Neoptera</taxon>
        <taxon>Endopterygota</taxon>
        <taxon>Diptera</taxon>
        <taxon>Brachycera</taxon>
        <taxon>Muscomorpha</taxon>
        <taxon>Ephydroidea</taxon>
        <taxon>Drosophilidae</taxon>
        <taxon>Drosophila</taxon>
        <taxon>Sophophora</taxon>
    </lineage>
</organism>
<feature type="region of interest" description="Disordered" evidence="4">
    <location>
        <begin position="60"/>
        <end position="99"/>
    </location>
</feature>
<dbReference type="GO" id="GO:0007498">
    <property type="term" value="P:mesoderm development"/>
    <property type="evidence" value="ECO:0007669"/>
    <property type="project" value="EnsemblMetazoa"/>
</dbReference>
<dbReference type="GO" id="GO:0008157">
    <property type="term" value="F:protein phosphatase 1 binding"/>
    <property type="evidence" value="ECO:0007669"/>
    <property type="project" value="EnsemblMetazoa"/>
</dbReference>
<dbReference type="FunCoup" id="A0A0Q9WZ91">
    <property type="interactions" value="8"/>
</dbReference>
<dbReference type="AlphaFoldDB" id="A0A0Q9WZ91"/>
<sequence length="472" mass="52150">MTTSRTSYKRPAFWKLPGYEFIHDVALPTTTRTTTTTSSSAFGGQVGKPFAYHYHHHQNLPPPCRLTSRRRSSSSGSGLKKRVHFADEQQQQQQQQNVVGVQVGSPSYGELLRGDIIAKIGEYDARDLSHADAQQLFRGAGNEIGLVVHRDNTIAYTQGVNQESGAAVGGGVSRSNSTLAPVSPDLLPHRGPSPFLPGPSHFERALQLPVDTLPQTVFPQLNASGGYVAPPEVFTPKPTRDHQQDVQEEQAAIVNQPYRTTPLVLPGAKVKKDAPTTESYLRHYPNPAVRAHPGHDYHDSIMKQRVADTMLHKVVGQDADTGRVFHKQFNSPIGLYSNSNIEDTIRTTVPFATSDSNRLKESPLHRPLPTKLDGYKKTVVYDPRNSETYRAIQEEGNYSNYGHGHGQASPQEVTIPVQTRVYQPNRLVPGKKPVSAPVSRPPYNVVNTHDENIRQSGSFNRLMYSVVGATDY</sequence>
<keyword evidence="3" id="KW-0440">LIM domain</keyword>
<dbReference type="EMBL" id="CH963847">
    <property type="protein sequence ID" value="KRF97740.1"/>
    <property type="molecule type" value="Genomic_DNA"/>
</dbReference>
<dbReference type="InterPro" id="IPR006643">
    <property type="entry name" value="Zasp-like_motif"/>
</dbReference>
<dbReference type="SMART" id="SM00735">
    <property type="entry name" value="ZM"/>
    <property type="match status" value="1"/>
</dbReference>
<evidence type="ECO:0000313" key="7">
    <source>
        <dbReference type="Proteomes" id="UP000007798"/>
    </source>
</evidence>
<dbReference type="InParanoid" id="A0A0Q9WZ91"/>
<dbReference type="PANTHER" id="PTHR24214:SF55">
    <property type="entry name" value="Z BAND ALTERNATIVELY SPLICED PDZ-MOTIF PROTEIN 66, ISOFORM E"/>
    <property type="match status" value="1"/>
</dbReference>
<dbReference type="STRING" id="7260.A0A0Q9WZ91"/>
<reference evidence="6 7" key="1">
    <citation type="journal article" date="2007" name="Nature">
        <title>Evolution of genes and genomes on the Drosophila phylogeny.</title>
        <authorList>
            <consortium name="Drosophila 12 Genomes Consortium"/>
            <person name="Clark A.G."/>
            <person name="Eisen M.B."/>
            <person name="Smith D.R."/>
            <person name="Bergman C.M."/>
            <person name="Oliver B."/>
            <person name="Markow T.A."/>
            <person name="Kaufman T.C."/>
            <person name="Kellis M."/>
            <person name="Gelbart W."/>
            <person name="Iyer V.N."/>
            <person name="Pollard D.A."/>
            <person name="Sackton T.B."/>
            <person name="Larracuente A.M."/>
            <person name="Singh N.D."/>
            <person name="Abad J.P."/>
            <person name="Abt D.N."/>
            <person name="Adryan B."/>
            <person name="Aguade M."/>
            <person name="Akashi H."/>
            <person name="Anderson W.W."/>
            <person name="Aquadro C.F."/>
            <person name="Ardell D.H."/>
            <person name="Arguello R."/>
            <person name="Artieri C.G."/>
            <person name="Barbash D.A."/>
            <person name="Barker D."/>
            <person name="Barsanti P."/>
            <person name="Batterham P."/>
            <person name="Batzoglou S."/>
            <person name="Begun D."/>
            <person name="Bhutkar A."/>
            <person name="Blanco E."/>
            <person name="Bosak S.A."/>
            <person name="Bradley R.K."/>
            <person name="Brand A.D."/>
            <person name="Brent M.R."/>
            <person name="Brooks A.N."/>
            <person name="Brown R.H."/>
            <person name="Butlin R.K."/>
            <person name="Caggese C."/>
            <person name="Calvi B.R."/>
            <person name="Bernardo de Carvalho A."/>
            <person name="Caspi A."/>
            <person name="Castrezana S."/>
            <person name="Celniker S.E."/>
            <person name="Chang J.L."/>
            <person name="Chapple C."/>
            <person name="Chatterji S."/>
            <person name="Chinwalla A."/>
            <person name="Civetta A."/>
            <person name="Clifton S.W."/>
            <person name="Comeron J.M."/>
            <person name="Costello J.C."/>
            <person name="Coyne J.A."/>
            <person name="Daub J."/>
            <person name="David R.G."/>
            <person name="Delcher A.L."/>
            <person name="Delehaunty K."/>
            <person name="Do C.B."/>
            <person name="Ebling H."/>
            <person name="Edwards K."/>
            <person name="Eickbush T."/>
            <person name="Evans J.D."/>
            <person name="Filipski A."/>
            <person name="Findeiss S."/>
            <person name="Freyhult E."/>
            <person name="Fulton L."/>
            <person name="Fulton R."/>
            <person name="Garcia A.C."/>
            <person name="Gardiner A."/>
            <person name="Garfield D.A."/>
            <person name="Garvin B.E."/>
            <person name="Gibson G."/>
            <person name="Gilbert D."/>
            <person name="Gnerre S."/>
            <person name="Godfrey J."/>
            <person name="Good R."/>
            <person name="Gotea V."/>
            <person name="Gravely B."/>
            <person name="Greenberg A.J."/>
            <person name="Griffiths-Jones S."/>
            <person name="Gross S."/>
            <person name="Guigo R."/>
            <person name="Gustafson E.A."/>
            <person name="Haerty W."/>
            <person name="Hahn M.W."/>
            <person name="Halligan D.L."/>
            <person name="Halpern A.L."/>
            <person name="Halter G.M."/>
            <person name="Han M.V."/>
            <person name="Heger A."/>
            <person name="Hillier L."/>
            <person name="Hinrichs A.S."/>
            <person name="Holmes I."/>
            <person name="Hoskins R.A."/>
            <person name="Hubisz M.J."/>
            <person name="Hultmark D."/>
            <person name="Huntley M.A."/>
            <person name="Jaffe D.B."/>
            <person name="Jagadeeshan S."/>
            <person name="Jeck W.R."/>
            <person name="Johnson J."/>
            <person name="Jones C.D."/>
            <person name="Jordan W.C."/>
            <person name="Karpen G.H."/>
            <person name="Kataoka E."/>
            <person name="Keightley P.D."/>
            <person name="Kheradpour P."/>
            <person name="Kirkness E.F."/>
            <person name="Koerich L.B."/>
            <person name="Kristiansen K."/>
            <person name="Kudrna D."/>
            <person name="Kulathinal R.J."/>
            <person name="Kumar S."/>
            <person name="Kwok R."/>
            <person name="Lander E."/>
            <person name="Langley C.H."/>
            <person name="Lapoint R."/>
            <person name="Lazzaro B.P."/>
            <person name="Lee S.J."/>
            <person name="Levesque L."/>
            <person name="Li R."/>
            <person name="Lin C.F."/>
            <person name="Lin M.F."/>
            <person name="Lindblad-Toh K."/>
            <person name="Llopart A."/>
            <person name="Long M."/>
            <person name="Low L."/>
            <person name="Lozovsky E."/>
            <person name="Lu J."/>
            <person name="Luo M."/>
            <person name="Machado C.A."/>
            <person name="Makalowski W."/>
            <person name="Marzo M."/>
            <person name="Matsuda M."/>
            <person name="Matzkin L."/>
            <person name="McAllister B."/>
            <person name="McBride C.S."/>
            <person name="McKernan B."/>
            <person name="McKernan K."/>
            <person name="Mendez-Lago M."/>
            <person name="Minx P."/>
            <person name="Mollenhauer M.U."/>
            <person name="Montooth K."/>
            <person name="Mount S.M."/>
            <person name="Mu X."/>
            <person name="Myers E."/>
            <person name="Negre B."/>
            <person name="Newfeld S."/>
            <person name="Nielsen R."/>
            <person name="Noor M.A."/>
            <person name="O'Grady P."/>
            <person name="Pachter L."/>
            <person name="Papaceit M."/>
            <person name="Parisi M.J."/>
            <person name="Parisi M."/>
            <person name="Parts L."/>
            <person name="Pedersen J.S."/>
            <person name="Pesole G."/>
            <person name="Phillippy A.M."/>
            <person name="Ponting C.P."/>
            <person name="Pop M."/>
            <person name="Porcelli D."/>
            <person name="Powell J.R."/>
            <person name="Prohaska S."/>
            <person name="Pruitt K."/>
            <person name="Puig M."/>
            <person name="Quesneville H."/>
            <person name="Ram K.R."/>
            <person name="Rand D."/>
            <person name="Rasmussen M.D."/>
            <person name="Reed L.K."/>
            <person name="Reenan R."/>
            <person name="Reily A."/>
            <person name="Remington K.A."/>
            <person name="Rieger T.T."/>
            <person name="Ritchie M.G."/>
            <person name="Robin C."/>
            <person name="Rogers Y.H."/>
            <person name="Rohde C."/>
            <person name="Rozas J."/>
            <person name="Rubenfield M.J."/>
            <person name="Ruiz A."/>
            <person name="Russo S."/>
            <person name="Salzberg S.L."/>
            <person name="Sanchez-Gracia A."/>
            <person name="Saranga D.J."/>
            <person name="Sato H."/>
            <person name="Schaeffer S.W."/>
            <person name="Schatz M.C."/>
            <person name="Schlenke T."/>
            <person name="Schwartz R."/>
            <person name="Segarra C."/>
            <person name="Singh R.S."/>
            <person name="Sirot L."/>
            <person name="Sirota M."/>
            <person name="Sisneros N.B."/>
            <person name="Smith C.D."/>
            <person name="Smith T.F."/>
            <person name="Spieth J."/>
            <person name="Stage D.E."/>
            <person name="Stark A."/>
            <person name="Stephan W."/>
            <person name="Strausberg R.L."/>
            <person name="Strempel S."/>
            <person name="Sturgill D."/>
            <person name="Sutton G."/>
            <person name="Sutton G.G."/>
            <person name="Tao W."/>
            <person name="Teichmann S."/>
            <person name="Tobari Y.N."/>
            <person name="Tomimura Y."/>
            <person name="Tsolas J.M."/>
            <person name="Valente V.L."/>
            <person name="Venter E."/>
            <person name="Venter J.C."/>
            <person name="Vicario S."/>
            <person name="Vieira F.G."/>
            <person name="Vilella A.J."/>
            <person name="Villasante A."/>
            <person name="Walenz B."/>
            <person name="Wang J."/>
            <person name="Wasserman M."/>
            <person name="Watts T."/>
            <person name="Wilson D."/>
            <person name="Wilson R.K."/>
            <person name="Wing R.A."/>
            <person name="Wolfner M.F."/>
            <person name="Wong A."/>
            <person name="Wong G.K."/>
            <person name="Wu C.I."/>
            <person name="Wu G."/>
            <person name="Yamamoto D."/>
            <person name="Yang H.P."/>
            <person name="Yang S.P."/>
            <person name="Yorke J.A."/>
            <person name="Yoshida K."/>
            <person name="Zdobnov E."/>
            <person name="Zhang P."/>
            <person name="Zhang Y."/>
            <person name="Zimin A.V."/>
            <person name="Baldwin J."/>
            <person name="Abdouelleil A."/>
            <person name="Abdulkadir J."/>
            <person name="Abebe A."/>
            <person name="Abera B."/>
            <person name="Abreu J."/>
            <person name="Acer S.C."/>
            <person name="Aftuck L."/>
            <person name="Alexander A."/>
            <person name="An P."/>
            <person name="Anderson E."/>
            <person name="Anderson S."/>
            <person name="Arachi H."/>
            <person name="Azer M."/>
            <person name="Bachantsang P."/>
            <person name="Barry A."/>
            <person name="Bayul T."/>
            <person name="Berlin A."/>
            <person name="Bessette D."/>
            <person name="Bloom T."/>
            <person name="Blye J."/>
            <person name="Boguslavskiy L."/>
            <person name="Bonnet C."/>
            <person name="Boukhgalter B."/>
            <person name="Bourzgui I."/>
            <person name="Brown A."/>
            <person name="Cahill P."/>
            <person name="Channer S."/>
            <person name="Cheshatsang Y."/>
            <person name="Chuda L."/>
            <person name="Citroen M."/>
            <person name="Collymore A."/>
            <person name="Cooke P."/>
            <person name="Costello M."/>
            <person name="D'Aco K."/>
            <person name="Daza R."/>
            <person name="De Haan G."/>
            <person name="DeGray S."/>
            <person name="DeMaso C."/>
            <person name="Dhargay N."/>
            <person name="Dooley K."/>
            <person name="Dooley E."/>
            <person name="Doricent M."/>
            <person name="Dorje P."/>
            <person name="Dorjee K."/>
            <person name="Dupes A."/>
            <person name="Elong R."/>
            <person name="Falk J."/>
            <person name="Farina A."/>
            <person name="Faro S."/>
            <person name="Ferguson D."/>
            <person name="Fisher S."/>
            <person name="Foley C.D."/>
            <person name="Franke A."/>
            <person name="Friedrich D."/>
            <person name="Gadbois L."/>
            <person name="Gearin G."/>
            <person name="Gearin C.R."/>
            <person name="Giannoukos G."/>
            <person name="Goode T."/>
            <person name="Graham J."/>
            <person name="Grandbois E."/>
            <person name="Grewal S."/>
            <person name="Gyaltsen K."/>
            <person name="Hafez N."/>
            <person name="Hagos B."/>
            <person name="Hall J."/>
            <person name="Henson C."/>
            <person name="Hollinger A."/>
            <person name="Honan T."/>
            <person name="Huard M.D."/>
            <person name="Hughes L."/>
            <person name="Hurhula B."/>
            <person name="Husby M.E."/>
            <person name="Kamat A."/>
            <person name="Kanga B."/>
            <person name="Kashin S."/>
            <person name="Khazanovich D."/>
            <person name="Kisner P."/>
            <person name="Lance K."/>
            <person name="Lara M."/>
            <person name="Lee W."/>
            <person name="Lennon N."/>
            <person name="Letendre F."/>
            <person name="LeVine R."/>
            <person name="Lipovsky A."/>
            <person name="Liu X."/>
            <person name="Liu J."/>
            <person name="Liu S."/>
            <person name="Lokyitsang T."/>
            <person name="Lokyitsang Y."/>
            <person name="Lubonja R."/>
            <person name="Lui A."/>
            <person name="MacDonald P."/>
            <person name="Magnisalis V."/>
            <person name="Maru K."/>
            <person name="Matthews C."/>
            <person name="McCusker W."/>
            <person name="McDonough S."/>
            <person name="Mehta T."/>
            <person name="Meldrim J."/>
            <person name="Meneus L."/>
            <person name="Mihai O."/>
            <person name="Mihalev A."/>
            <person name="Mihova T."/>
            <person name="Mittelman R."/>
            <person name="Mlenga V."/>
            <person name="Montmayeur A."/>
            <person name="Mulrain L."/>
            <person name="Navidi A."/>
            <person name="Naylor J."/>
            <person name="Negash T."/>
            <person name="Nguyen T."/>
            <person name="Nguyen N."/>
            <person name="Nicol R."/>
            <person name="Norbu C."/>
            <person name="Norbu N."/>
            <person name="Novod N."/>
            <person name="O'Neill B."/>
            <person name="Osman S."/>
            <person name="Markiewicz E."/>
            <person name="Oyono O.L."/>
            <person name="Patti C."/>
            <person name="Phunkhang P."/>
            <person name="Pierre F."/>
            <person name="Priest M."/>
            <person name="Raghuraman S."/>
            <person name="Rege F."/>
            <person name="Reyes R."/>
            <person name="Rise C."/>
            <person name="Rogov P."/>
            <person name="Ross K."/>
            <person name="Ryan E."/>
            <person name="Settipalli S."/>
            <person name="Shea T."/>
            <person name="Sherpa N."/>
            <person name="Shi L."/>
            <person name="Shih D."/>
            <person name="Sparrow T."/>
            <person name="Spaulding J."/>
            <person name="Stalker J."/>
            <person name="Stange-Thomann N."/>
            <person name="Stavropoulos S."/>
            <person name="Stone C."/>
            <person name="Strader C."/>
            <person name="Tesfaye S."/>
            <person name="Thomson T."/>
            <person name="Thoulutsang Y."/>
            <person name="Thoulutsang D."/>
            <person name="Topham K."/>
            <person name="Topping I."/>
            <person name="Tsamla T."/>
            <person name="Vassiliev H."/>
            <person name="Vo A."/>
            <person name="Wangchuk T."/>
            <person name="Wangdi T."/>
            <person name="Weiand M."/>
            <person name="Wilkinson J."/>
            <person name="Wilson A."/>
            <person name="Yadav S."/>
            <person name="Young G."/>
            <person name="Yu Q."/>
            <person name="Zembek L."/>
            <person name="Zhong D."/>
            <person name="Zimmer A."/>
            <person name="Zwirko Z."/>
            <person name="Jaffe D.B."/>
            <person name="Alvarez P."/>
            <person name="Brockman W."/>
            <person name="Butler J."/>
            <person name="Chin C."/>
            <person name="Gnerre S."/>
            <person name="Grabherr M."/>
            <person name="Kleber M."/>
            <person name="Mauceli E."/>
            <person name="MacCallum I."/>
        </authorList>
    </citation>
    <scope>NUCLEOTIDE SEQUENCE [LARGE SCALE GENOMIC DNA]</scope>
    <source>
        <strain evidence="7">Tucson 14030-0811.24</strain>
    </source>
</reference>